<evidence type="ECO:0000313" key="3">
    <source>
        <dbReference type="Proteomes" id="UP000593571"/>
    </source>
</evidence>
<feature type="region of interest" description="Disordered" evidence="1">
    <location>
        <begin position="1"/>
        <end position="64"/>
    </location>
</feature>
<accession>A0A7J8KBC5</accession>
<gene>
    <name evidence="2" type="ORF">HJG63_007954</name>
</gene>
<sequence length="161" mass="17967">MSEAGEGKQSTETTGVPEGVHEAAPEGESLTRTWGEWGGAGWAGARPRAGESPRQTRGPAAGTGRIGCQIEAIEFSLDPESNKRQGSVFIMYTEEEPVRNILEKFHTITGSKRSDNENENDYNTNASMIPSLKKKAKQLCYFNDKWKDTYDWISECINFKW</sequence>
<evidence type="ECO:0000256" key="1">
    <source>
        <dbReference type="SAM" id="MobiDB-lite"/>
    </source>
</evidence>
<reference evidence="2 3" key="1">
    <citation type="journal article" date="2020" name="Nature">
        <title>Six reference-quality genomes reveal evolution of bat adaptations.</title>
        <authorList>
            <person name="Jebb D."/>
            <person name="Huang Z."/>
            <person name="Pippel M."/>
            <person name="Hughes G.M."/>
            <person name="Lavrichenko K."/>
            <person name="Devanna P."/>
            <person name="Winkler S."/>
            <person name="Jermiin L.S."/>
            <person name="Skirmuntt E.C."/>
            <person name="Katzourakis A."/>
            <person name="Burkitt-Gray L."/>
            <person name="Ray D.A."/>
            <person name="Sullivan K.A.M."/>
            <person name="Roscito J.G."/>
            <person name="Kirilenko B.M."/>
            <person name="Davalos L.M."/>
            <person name="Corthals A.P."/>
            <person name="Power M.L."/>
            <person name="Jones G."/>
            <person name="Ransome R.D."/>
            <person name="Dechmann D.K.N."/>
            <person name="Locatelli A.G."/>
            <person name="Puechmaille S.J."/>
            <person name="Fedrigo O."/>
            <person name="Jarvis E.D."/>
            <person name="Hiller M."/>
            <person name="Vernes S.C."/>
            <person name="Myers E.W."/>
            <person name="Teeling E.C."/>
        </authorList>
    </citation>
    <scope>NUCLEOTIDE SEQUENCE [LARGE SCALE GENOMIC DNA]</scope>
    <source>
        <strain evidence="2">MRouAeg1</strain>
        <tissue evidence="2">Muscle</tissue>
    </source>
</reference>
<dbReference type="AlphaFoldDB" id="A0A7J8KBC5"/>
<dbReference type="EMBL" id="JACASE010000001">
    <property type="protein sequence ID" value="KAF6506129.1"/>
    <property type="molecule type" value="Genomic_DNA"/>
</dbReference>
<dbReference type="Proteomes" id="UP000593571">
    <property type="component" value="Unassembled WGS sequence"/>
</dbReference>
<proteinExistence type="predicted"/>
<name>A0A7J8KBC5_ROUAE</name>
<keyword evidence="3" id="KW-1185">Reference proteome</keyword>
<comment type="caution">
    <text evidence="2">The sequence shown here is derived from an EMBL/GenBank/DDBJ whole genome shotgun (WGS) entry which is preliminary data.</text>
</comment>
<protein>
    <submittedName>
        <fullName evidence="2">Uncharacterized protein</fullName>
    </submittedName>
</protein>
<evidence type="ECO:0000313" key="2">
    <source>
        <dbReference type="EMBL" id="KAF6506129.1"/>
    </source>
</evidence>
<organism evidence="2 3">
    <name type="scientific">Rousettus aegyptiacus</name>
    <name type="common">Egyptian fruit bat</name>
    <name type="synonym">Pteropus aegyptiacus</name>
    <dbReference type="NCBI Taxonomy" id="9407"/>
    <lineage>
        <taxon>Eukaryota</taxon>
        <taxon>Metazoa</taxon>
        <taxon>Chordata</taxon>
        <taxon>Craniata</taxon>
        <taxon>Vertebrata</taxon>
        <taxon>Euteleostomi</taxon>
        <taxon>Mammalia</taxon>
        <taxon>Eutheria</taxon>
        <taxon>Laurasiatheria</taxon>
        <taxon>Chiroptera</taxon>
        <taxon>Yinpterochiroptera</taxon>
        <taxon>Pteropodoidea</taxon>
        <taxon>Pteropodidae</taxon>
        <taxon>Rousettinae</taxon>
        <taxon>Rousettus</taxon>
    </lineage>
</organism>